<dbReference type="AlphaFoldDB" id="A0A806LHF9"/>
<organism evidence="2 3">
    <name type="scientific">Lacticaseibacillus paracasei N1115</name>
    <dbReference type="NCBI Taxonomy" id="1446494"/>
    <lineage>
        <taxon>Bacteria</taxon>
        <taxon>Bacillati</taxon>
        <taxon>Bacillota</taxon>
        <taxon>Bacilli</taxon>
        <taxon>Lactobacillales</taxon>
        <taxon>Lactobacillaceae</taxon>
        <taxon>Lacticaseibacillus</taxon>
    </lineage>
</organism>
<feature type="transmembrane region" description="Helical" evidence="1">
    <location>
        <begin position="42"/>
        <end position="68"/>
    </location>
</feature>
<keyword evidence="1" id="KW-1133">Transmembrane helix</keyword>
<feature type="transmembrane region" description="Helical" evidence="1">
    <location>
        <begin position="80"/>
        <end position="99"/>
    </location>
</feature>
<accession>A0A806LHF9</accession>
<evidence type="ECO:0000313" key="2">
    <source>
        <dbReference type="EMBL" id="AHJ34263.1"/>
    </source>
</evidence>
<reference evidence="2 3" key="1">
    <citation type="journal article" date="2014" name="Genome Announc.">
        <title>Whole Genome Sequence of the Probiotic Strain Lactobacillus paracasei N1115, Isolated from Traditional Chinese Fermented Milk.</title>
        <authorList>
            <person name="Wang S."/>
            <person name="Zhu H."/>
            <person name="He F."/>
            <person name="Luo Y."/>
            <person name="Kang Z."/>
            <person name="Lu C."/>
            <person name="Feng L."/>
            <person name="Lu X."/>
            <person name="Xue Y."/>
            <person name="Wang H."/>
        </authorList>
    </citation>
    <scope>NUCLEOTIDE SEQUENCE [LARGE SCALE GENOMIC DNA]</scope>
    <source>
        <strain evidence="2 3">N1115</strain>
    </source>
</reference>
<protein>
    <submittedName>
        <fullName evidence="2">Uncharacterized protein</fullName>
    </submittedName>
</protein>
<feature type="transmembrane region" description="Helical" evidence="1">
    <location>
        <begin position="105"/>
        <end position="124"/>
    </location>
</feature>
<sequence length="131" mass="14818">MLDKITFKMYLRFSILGMLLWAQHTSEDQTGKIALSLNGGYILFFLGGMLHSPELSMIPIFLLIYGNANFIKHIKGDEPYLFSNVGSLLIMTVCFATIFLMKSRYAFVLIPLFSLCSNSLLVSLQVSEKHK</sequence>
<dbReference type="Proteomes" id="UP000019441">
    <property type="component" value="Chromosome"/>
</dbReference>
<dbReference type="RefSeq" id="WP_003584064.1">
    <property type="nucleotide sequence ID" value="NZ_CP007122.1"/>
</dbReference>
<proteinExistence type="predicted"/>
<name>A0A806LHF9_LACPA</name>
<evidence type="ECO:0000256" key="1">
    <source>
        <dbReference type="SAM" id="Phobius"/>
    </source>
</evidence>
<evidence type="ECO:0000313" key="3">
    <source>
        <dbReference type="Proteomes" id="UP000019441"/>
    </source>
</evidence>
<keyword evidence="1" id="KW-0812">Transmembrane</keyword>
<gene>
    <name evidence="2" type="ORF">AF91_14335</name>
</gene>
<dbReference type="KEGG" id="lpq:AF91_14335"/>
<dbReference type="EMBL" id="CP007122">
    <property type="protein sequence ID" value="AHJ34263.1"/>
    <property type="molecule type" value="Genomic_DNA"/>
</dbReference>
<keyword evidence="1" id="KW-0472">Membrane</keyword>